<feature type="region of interest" description="Disordered" evidence="3">
    <location>
        <begin position="1"/>
        <end position="43"/>
    </location>
</feature>
<feature type="transmembrane region" description="Helical" evidence="4">
    <location>
        <begin position="178"/>
        <end position="199"/>
    </location>
</feature>
<keyword evidence="4" id="KW-1133">Transmembrane helix</keyword>
<dbReference type="RefSeq" id="XP_060413745.1">
    <property type="nucleotide sequence ID" value="XM_060554807.1"/>
</dbReference>
<dbReference type="SUPFAM" id="SSF103473">
    <property type="entry name" value="MFS general substrate transporter"/>
    <property type="match status" value="1"/>
</dbReference>
<protein>
    <submittedName>
        <fullName evidence="6">Major facilitator superfamily transporter</fullName>
    </submittedName>
</protein>
<accession>A0AAD8Q008</accession>
<feature type="transmembrane region" description="Helical" evidence="4">
    <location>
        <begin position="344"/>
        <end position="369"/>
    </location>
</feature>
<sequence>MEMNSRKAQNMSHSVRSPKGVTDTVAATDESAEATSATPVPPGPPPDGGLLAWLHVLAGFLLLLNSWGIINAFGVFQSYYESGVLFQASSSAISWIGSAQAFFILFSGIVTGPIYDRGHARPLLVTGGLLIVIGHVALGSCSKYWQVLLAQGICGGVGAGCLFVPTISIVPTYFSTRLGLAVGIVNAGASLGGVIFPLMLSRLLYSVGFAWAVRAMALVSLATVSLAVCIVRPRFKPEEPRKPVDLPAFVDRPFMMLVVATLLAMMGVVVLQFYVASFAESFGLFRGGRSAYLVAIYNASSCFGRVLPNYLSDKIGPFNLLAPAAAANGIVILCLITVRSQAAVTTVAVITGFLGGIIIAMPPVCMALLTENKALMGTRVGTGYAVIALGLLSCGPLAGAILGPVNHDRRWEGLWAYSGVSLLLGSLLYLAIRVQRGGLKVMVIV</sequence>
<dbReference type="InterPro" id="IPR050327">
    <property type="entry name" value="Proton-linked_MCT"/>
</dbReference>
<dbReference type="PANTHER" id="PTHR11360:SF234">
    <property type="entry name" value="MFS-TYPE TRANSPORTER DBAD-RELATED"/>
    <property type="match status" value="1"/>
</dbReference>
<gene>
    <name evidence="6" type="ORF">LY79DRAFT_516330</name>
</gene>
<dbReference type="GeneID" id="85439047"/>
<feature type="transmembrane region" description="Helical" evidence="4">
    <location>
        <begin position="254"/>
        <end position="275"/>
    </location>
</feature>
<dbReference type="Proteomes" id="UP001230504">
    <property type="component" value="Unassembled WGS sequence"/>
</dbReference>
<feature type="compositionally biased region" description="Polar residues" evidence="3">
    <location>
        <begin position="1"/>
        <end position="15"/>
    </location>
</feature>
<feature type="transmembrane region" description="Helical" evidence="4">
    <location>
        <begin position="50"/>
        <end position="73"/>
    </location>
</feature>
<keyword evidence="7" id="KW-1185">Reference proteome</keyword>
<dbReference type="InterPro" id="IPR020846">
    <property type="entry name" value="MFS_dom"/>
</dbReference>
<dbReference type="EMBL" id="JAHLJV010000033">
    <property type="protein sequence ID" value="KAK1590247.1"/>
    <property type="molecule type" value="Genomic_DNA"/>
</dbReference>
<proteinExistence type="inferred from homology"/>
<evidence type="ECO:0000313" key="6">
    <source>
        <dbReference type="EMBL" id="KAK1590247.1"/>
    </source>
</evidence>
<dbReference type="Gene3D" id="1.20.1250.20">
    <property type="entry name" value="MFS general substrate transporter like domains"/>
    <property type="match status" value="2"/>
</dbReference>
<feature type="transmembrane region" description="Helical" evidence="4">
    <location>
        <begin position="93"/>
        <end position="115"/>
    </location>
</feature>
<keyword evidence="4" id="KW-0812">Transmembrane</keyword>
<feature type="transmembrane region" description="Helical" evidence="4">
    <location>
        <begin position="122"/>
        <end position="138"/>
    </location>
</feature>
<dbReference type="InterPro" id="IPR011701">
    <property type="entry name" value="MFS"/>
</dbReference>
<feature type="domain" description="Major facilitator superfamily (MFS) profile" evidence="5">
    <location>
        <begin position="51"/>
        <end position="437"/>
    </location>
</feature>
<feature type="transmembrane region" description="Helical" evidence="4">
    <location>
        <begin position="320"/>
        <end position="338"/>
    </location>
</feature>
<dbReference type="GO" id="GO:0016020">
    <property type="term" value="C:membrane"/>
    <property type="evidence" value="ECO:0007669"/>
    <property type="project" value="UniProtKB-SubCell"/>
</dbReference>
<evidence type="ECO:0000313" key="7">
    <source>
        <dbReference type="Proteomes" id="UP001230504"/>
    </source>
</evidence>
<feature type="transmembrane region" description="Helical" evidence="4">
    <location>
        <begin position="381"/>
        <end position="402"/>
    </location>
</feature>
<evidence type="ECO:0000256" key="2">
    <source>
        <dbReference type="ARBA" id="ARBA00006727"/>
    </source>
</evidence>
<comment type="subcellular location">
    <subcellularLocation>
        <location evidence="1">Membrane</location>
        <topology evidence="1">Multi-pass membrane protein</topology>
    </subcellularLocation>
</comment>
<dbReference type="PANTHER" id="PTHR11360">
    <property type="entry name" value="MONOCARBOXYLATE TRANSPORTER"/>
    <property type="match status" value="1"/>
</dbReference>
<evidence type="ECO:0000259" key="5">
    <source>
        <dbReference type="PROSITE" id="PS50850"/>
    </source>
</evidence>
<comment type="caution">
    <text evidence="6">The sequence shown here is derived from an EMBL/GenBank/DDBJ whole genome shotgun (WGS) entry which is preliminary data.</text>
</comment>
<reference evidence="6" key="1">
    <citation type="submission" date="2021-06" db="EMBL/GenBank/DDBJ databases">
        <title>Comparative genomics, transcriptomics and evolutionary studies reveal genomic signatures of adaptation to plant cell wall in hemibiotrophic fungi.</title>
        <authorList>
            <consortium name="DOE Joint Genome Institute"/>
            <person name="Baroncelli R."/>
            <person name="Diaz J.F."/>
            <person name="Benocci T."/>
            <person name="Peng M."/>
            <person name="Battaglia E."/>
            <person name="Haridas S."/>
            <person name="Andreopoulos W."/>
            <person name="Labutti K."/>
            <person name="Pangilinan J."/>
            <person name="Floch G.L."/>
            <person name="Makela M.R."/>
            <person name="Henrissat B."/>
            <person name="Grigoriev I.V."/>
            <person name="Crouch J.A."/>
            <person name="De Vries R.P."/>
            <person name="Sukno S.A."/>
            <person name="Thon M.R."/>
        </authorList>
    </citation>
    <scope>NUCLEOTIDE SEQUENCE</scope>
    <source>
        <strain evidence="6">CBS 125086</strain>
    </source>
</reference>
<evidence type="ECO:0000256" key="3">
    <source>
        <dbReference type="SAM" id="MobiDB-lite"/>
    </source>
</evidence>
<organism evidence="6 7">
    <name type="scientific">Colletotrichum navitas</name>
    <dbReference type="NCBI Taxonomy" id="681940"/>
    <lineage>
        <taxon>Eukaryota</taxon>
        <taxon>Fungi</taxon>
        <taxon>Dikarya</taxon>
        <taxon>Ascomycota</taxon>
        <taxon>Pezizomycotina</taxon>
        <taxon>Sordariomycetes</taxon>
        <taxon>Hypocreomycetidae</taxon>
        <taxon>Glomerellales</taxon>
        <taxon>Glomerellaceae</taxon>
        <taxon>Colletotrichum</taxon>
        <taxon>Colletotrichum graminicola species complex</taxon>
    </lineage>
</organism>
<dbReference type="GO" id="GO:0022857">
    <property type="term" value="F:transmembrane transporter activity"/>
    <property type="evidence" value="ECO:0007669"/>
    <property type="project" value="InterPro"/>
</dbReference>
<dbReference type="AlphaFoldDB" id="A0AAD8Q008"/>
<feature type="transmembrane region" description="Helical" evidence="4">
    <location>
        <begin position="211"/>
        <end position="233"/>
    </location>
</feature>
<evidence type="ECO:0000256" key="1">
    <source>
        <dbReference type="ARBA" id="ARBA00004141"/>
    </source>
</evidence>
<keyword evidence="4" id="KW-0472">Membrane</keyword>
<evidence type="ECO:0000256" key="4">
    <source>
        <dbReference type="SAM" id="Phobius"/>
    </source>
</evidence>
<feature type="transmembrane region" description="Helical" evidence="4">
    <location>
        <begin position="414"/>
        <end position="432"/>
    </location>
</feature>
<comment type="similarity">
    <text evidence="2">Belongs to the major facilitator superfamily. Monocarboxylate porter (TC 2.A.1.13) family.</text>
</comment>
<dbReference type="PROSITE" id="PS50850">
    <property type="entry name" value="MFS"/>
    <property type="match status" value="1"/>
</dbReference>
<feature type="compositionally biased region" description="Low complexity" evidence="3">
    <location>
        <begin position="21"/>
        <end position="38"/>
    </location>
</feature>
<feature type="transmembrane region" description="Helical" evidence="4">
    <location>
        <begin position="290"/>
        <end position="308"/>
    </location>
</feature>
<dbReference type="Pfam" id="PF07690">
    <property type="entry name" value="MFS_1"/>
    <property type="match status" value="1"/>
</dbReference>
<name>A0AAD8Q008_9PEZI</name>
<feature type="transmembrane region" description="Helical" evidence="4">
    <location>
        <begin position="144"/>
        <end position="166"/>
    </location>
</feature>
<dbReference type="InterPro" id="IPR036259">
    <property type="entry name" value="MFS_trans_sf"/>
</dbReference>